<keyword evidence="2" id="KW-1133">Transmembrane helix</keyword>
<keyword evidence="4" id="KW-1185">Reference proteome</keyword>
<dbReference type="PRINTS" id="PR01217">
    <property type="entry name" value="PRICHEXTENSN"/>
</dbReference>
<keyword evidence="2" id="KW-0472">Membrane</keyword>
<feature type="compositionally biased region" description="Pro residues" evidence="1">
    <location>
        <begin position="1"/>
        <end position="12"/>
    </location>
</feature>
<proteinExistence type="predicted"/>
<dbReference type="AlphaFoldDB" id="A0A1T3NMD9"/>
<dbReference type="EMBL" id="MWQN01000003">
    <property type="protein sequence ID" value="OPC78009.1"/>
    <property type="molecule type" value="Genomic_DNA"/>
</dbReference>
<feature type="transmembrane region" description="Helical" evidence="2">
    <location>
        <begin position="312"/>
        <end position="332"/>
    </location>
</feature>
<feature type="compositionally biased region" description="Basic and acidic residues" evidence="1">
    <location>
        <begin position="46"/>
        <end position="63"/>
    </location>
</feature>
<evidence type="ECO:0000256" key="2">
    <source>
        <dbReference type="SAM" id="Phobius"/>
    </source>
</evidence>
<organism evidence="3 4">
    <name type="scientific">Embleya scabrispora</name>
    <dbReference type="NCBI Taxonomy" id="159449"/>
    <lineage>
        <taxon>Bacteria</taxon>
        <taxon>Bacillati</taxon>
        <taxon>Actinomycetota</taxon>
        <taxon>Actinomycetes</taxon>
        <taxon>Kitasatosporales</taxon>
        <taxon>Streptomycetaceae</taxon>
        <taxon>Embleya</taxon>
    </lineage>
</organism>
<comment type="caution">
    <text evidence="3">The sequence shown here is derived from an EMBL/GenBank/DDBJ whole genome shotgun (WGS) entry which is preliminary data.</text>
</comment>
<feature type="compositionally biased region" description="Low complexity" evidence="1">
    <location>
        <begin position="205"/>
        <end position="217"/>
    </location>
</feature>
<reference evidence="3 4" key="1">
    <citation type="submission" date="2017-03" db="EMBL/GenBank/DDBJ databases">
        <title>Draft genome sequence of Streptomyces scabrisporus NF3, endophyte isolated from Amphipterygium adstringens.</title>
        <authorList>
            <person name="Vazquez M."/>
            <person name="Ceapa C.D."/>
            <person name="Rodriguez Luna D."/>
            <person name="Sanchez Esquivel S."/>
        </authorList>
    </citation>
    <scope>NUCLEOTIDE SEQUENCE [LARGE SCALE GENOMIC DNA]</scope>
    <source>
        <strain evidence="3 4">NF3</strain>
    </source>
</reference>
<evidence type="ECO:0000256" key="1">
    <source>
        <dbReference type="SAM" id="MobiDB-lite"/>
    </source>
</evidence>
<feature type="region of interest" description="Disordered" evidence="1">
    <location>
        <begin position="184"/>
        <end position="217"/>
    </location>
</feature>
<feature type="compositionally biased region" description="Pro residues" evidence="1">
    <location>
        <begin position="75"/>
        <end position="108"/>
    </location>
</feature>
<name>A0A1T3NMD9_9ACTN</name>
<accession>A0A1T3NMD9</accession>
<feature type="region of interest" description="Disordered" evidence="1">
    <location>
        <begin position="1"/>
        <end position="123"/>
    </location>
</feature>
<keyword evidence="2" id="KW-0812">Transmembrane</keyword>
<protein>
    <submittedName>
        <fullName evidence="3">Uncharacterized protein</fullName>
    </submittedName>
</protein>
<feature type="compositionally biased region" description="Pro residues" evidence="1">
    <location>
        <begin position="29"/>
        <end position="45"/>
    </location>
</feature>
<gene>
    <name evidence="3" type="ORF">B4N89_37960</name>
</gene>
<feature type="region of interest" description="Disordered" evidence="1">
    <location>
        <begin position="335"/>
        <end position="369"/>
    </location>
</feature>
<sequence>MFPFDPESPTPTPTHHEPAAPTRRFGTWPTPPGAPAAPPRPAEPPSRPEARPENRPPEAHPEDPAPAWPASASAPAPPPAPSPAPTPAPAPAPAAEHPGPPVAHPAPSVPMEEPSGYPQGAYNDPADKLLRIAATHRSIPDLARMITILEDGSGTAADDALREAAMTRPVSDLVLLTDLLRNPTYATHDGRPATESDPRAPEGTAASAPESAPKPSSAAGGAGLRWVMAVGLAVSGVALGSAIPATYRTPPYTAGWLATVALTCLFLAGLTSVRAGRGARLAALAAGCATIATAVVPQVTSGRHAAAWLDTSGLIALGAGSITTLCAAAFLARPGDKPNARQPKPPVAFEPWEDTMLENRPPRTTRMLG</sequence>
<evidence type="ECO:0000313" key="3">
    <source>
        <dbReference type="EMBL" id="OPC78009.1"/>
    </source>
</evidence>
<feature type="transmembrane region" description="Helical" evidence="2">
    <location>
        <begin position="282"/>
        <end position="300"/>
    </location>
</feature>
<feature type="transmembrane region" description="Helical" evidence="2">
    <location>
        <begin position="253"/>
        <end position="270"/>
    </location>
</feature>
<feature type="compositionally biased region" description="Basic and acidic residues" evidence="1">
    <location>
        <begin position="188"/>
        <end position="200"/>
    </location>
</feature>
<dbReference type="Proteomes" id="UP000190037">
    <property type="component" value="Unassembled WGS sequence"/>
</dbReference>
<evidence type="ECO:0000313" key="4">
    <source>
        <dbReference type="Proteomes" id="UP000190037"/>
    </source>
</evidence>